<reference evidence="3 4" key="1">
    <citation type="submission" date="2017-08" db="EMBL/GenBank/DDBJ databases">
        <authorList>
            <person name="de Groot N.N."/>
        </authorList>
    </citation>
    <scope>NUCLEOTIDE SEQUENCE [LARGE SCALE GENOMIC DNA]</scope>
    <source>
        <strain evidence="3 4">USBA 855</strain>
    </source>
</reference>
<dbReference type="Proteomes" id="UP000219023">
    <property type="component" value="Unassembled WGS sequence"/>
</dbReference>
<comment type="similarity">
    <text evidence="1">Belongs to the bacterial sugar transferase family.</text>
</comment>
<dbReference type="GO" id="GO:0009242">
    <property type="term" value="P:colanic acid biosynthetic process"/>
    <property type="evidence" value="ECO:0007669"/>
    <property type="project" value="TreeGrafter"/>
</dbReference>
<evidence type="ECO:0000313" key="4">
    <source>
        <dbReference type="Proteomes" id="UP000219023"/>
    </source>
</evidence>
<sequence length="86" mass="10121">MPRPHVLKHKTTSKELVESYMKLHKIKPGIIGWAQVNGFRGGTASIEKMEKRVEHDLWYIDNWSLWLDLRIIGLAILHDFIHKNAY</sequence>
<proteinExistence type="inferred from homology"/>
<organism evidence="3 4">
    <name type="scientific">Chromohalobacter canadensis</name>
    <dbReference type="NCBI Taxonomy" id="141389"/>
    <lineage>
        <taxon>Bacteria</taxon>
        <taxon>Pseudomonadati</taxon>
        <taxon>Pseudomonadota</taxon>
        <taxon>Gammaproteobacteria</taxon>
        <taxon>Oceanospirillales</taxon>
        <taxon>Halomonadaceae</taxon>
        <taxon>Chromohalobacter</taxon>
    </lineage>
</organism>
<gene>
    <name evidence="3" type="ORF">SAMN05421509_106245</name>
</gene>
<dbReference type="PANTHER" id="PTHR30576">
    <property type="entry name" value="COLANIC BIOSYNTHESIS UDP-GLUCOSE LIPID CARRIER TRANSFERASE"/>
    <property type="match status" value="1"/>
</dbReference>
<dbReference type="GO" id="GO:0089702">
    <property type="term" value="F:undecaprenyl-phosphate glucose phosphotransferase activity"/>
    <property type="evidence" value="ECO:0007669"/>
    <property type="project" value="TreeGrafter"/>
</dbReference>
<protein>
    <submittedName>
        <fullName evidence="3">Putative colanic acid biosysnthesis UDP-glucose lipid carrier transferase</fullName>
    </submittedName>
</protein>
<dbReference type="RefSeq" id="WP_097023324.1">
    <property type="nucleotide sequence ID" value="NZ_OBQJ01000006.1"/>
</dbReference>
<dbReference type="InterPro" id="IPR003362">
    <property type="entry name" value="Bact_transf"/>
</dbReference>
<feature type="domain" description="Bacterial sugar transferase" evidence="2">
    <location>
        <begin position="2"/>
        <end position="76"/>
    </location>
</feature>
<keyword evidence="3" id="KW-0808">Transferase</keyword>
<accession>A0A285VSP5</accession>
<dbReference type="AlphaFoldDB" id="A0A285VSP5"/>
<dbReference type="OrthoDB" id="9808602at2"/>
<dbReference type="Pfam" id="PF02397">
    <property type="entry name" value="Bac_transf"/>
    <property type="match status" value="1"/>
</dbReference>
<evidence type="ECO:0000259" key="2">
    <source>
        <dbReference type="Pfam" id="PF02397"/>
    </source>
</evidence>
<dbReference type="EMBL" id="OBQJ01000006">
    <property type="protein sequence ID" value="SOC56256.1"/>
    <property type="molecule type" value="Genomic_DNA"/>
</dbReference>
<dbReference type="PANTHER" id="PTHR30576:SF21">
    <property type="entry name" value="UDP-GLUCOSE:UNDECAPRENYL-PHOSPHATE GLUCOSE-1-PHOSPHATE TRANSFERASE"/>
    <property type="match status" value="1"/>
</dbReference>
<name>A0A285VSP5_9GAMM</name>
<evidence type="ECO:0000313" key="3">
    <source>
        <dbReference type="EMBL" id="SOC56256.1"/>
    </source>
</evidence>
<evidence type="ECO:0000256" key="1">
    <source>
        <dbReference type="ARBA" id="ARBA00006464"/>
    </source>
</evidence>